<protein>
    <submittedName>
        <fullName evidence="4">C4-dicarboxylate ABC transporter permease</fullName>
    </submittedName>
</protein>
<proteinExistence type="predicted"/>
<feature type="transmembrane region" description="Helical" evidence="2">
    <location>
        <begin position="522"/>
        <end position="539"/>
    </location>
</feature>
<sequence>MQDLRTKASVALAALLAAFVIYTSALGPYESLVQRAVFLALTVCLGLTLYPLWSGSRWRPVGLTLDVAAALGTVGSCGYIVLNYERIMGALPWAQPYDMAMTALLVVVILELSRRAIGLIFPCLVLVGLGYALLGQHLPGVLGHRGFGPAFVTETLFLGDLGIWGLLLGVAATTIAAFVVFGTLILNTGGGQTFIDLAMRLGGRSPGGAAKIAAIASALFGMLSGSAVANTATTGNFTIPMMKRLRYPAPLSGAVEAVASTGGQITPPVLGAAAFVMAEILGVSYTVIVVAALLPAILFFAGMFLTIHVTAVRQDLGLVPESEMPSWADVVRPHRLVPVLAAVGGLTFGVLTGHSIQTSAFYGIAGLTVAFLLFAAIARRPLREVGDQLGRGLVDGGRGLVIIGVLLAGAQILVSMINLTGVGVAISSAVAGVAGGHILLLALIVAVVCLIMGMGIPTTAAYVLVAAVMAPALIEAGVADITAHMFVFYFATLSVITPPVCVGVFVAAGIARAPWGQVAREALRLASVAYVIPFLFIVYPGTLADGGPLAILHAALSGCIFVGASAMLFGGQRVTGQRWLDRTLCALTAVMALVHAWYATALAVVLMAGLLGMIVLRRHRADLDGTREPSRGAPEAR</sequence>
<keyword evidence="2" id="KW-1133">Transmembrane helix</keyword>
<dbReference type="GO" id="GO:0005886">
    <property type="term" value="C:plasma membrane"/>
    <property type="evidence" value="ECO:0007669"/>
    <property type="project" value="UniProtKB-SubCell"/>
</dbReference>
<keyword evidence="1" id="KW-0813">Transport</keyword>
<keyword evidence="5" id="KW-1185">Reference proteome</keyword>
<dbReference type="Proteomes" id="UP000778970">
    <property type="component" value="Unassembled WGS sequence"/>
</dbReference>
<feature type="transmembrane region" description="Helical" evidence="2">
    <location>
        <begin position="285"/>
        <end position="307"/>
    </location>
</feature>
<keyword evidence="1" id="KW-1003">Cell membrane</keyword>
<evidence type="ECO:0000256" key="2">
    <source>
        <dbReference type="SAM" id="Phobius"/>
    </source>
</evidence>
<keyword evidence="2" id="KW-0472">Membrane</keyword>
<dbReference type="PANTHER" id="PTHR43849">
    <property type="entry name" value="BLL3936 PROTEIN"/>
    <property type="match status" value="1"/>
</dbReference>
<feature type="transmembrane region" description="Helical" evidence="2">
    <location>
        <begin position="551"/>
        <end position="571"/>
    </location>
</feature>
<accession>A0A934QIR3</accession>
<feature type="transmembrane region" description="Helical" evidence="2">
    <location>
        <begin position="119"/>
        <end position="142"/>
    </location>
</feature>
<dbReference type="EMBL" id="NRRE01000026">
    <property type="protein sequence ID" value="MBK1697639.1"/>
    <property type="molecule type" value="Genomic_DNA"/>
</dbReference>
<feature type="transmembrane region" description="Helical" evidence="2">
    <location>
        <begin position="162"/>
        <end position="187"/>
    </location>
</feature>
<keyword evidence="1" id="KW-0997">Cell inner membrane</keyword>
<feature type="transmembrane region" description="Helical" evidence="2">
    <location>
        <begin position="459"/>
        <end position="479"/>
    </location>
</feature>
<feature type="transmembrane region" description="Helical" evidence="2">
    <location>
        <begin position="60"/>
        <end position="82"/>
    </location>
</feature>
<feature type="transmembrane region" description="Helical" evidence="2">
    <location>
        <begin position="485"/>
        <end position="510"/>
    </location>
</feature>
<feature type="transmembrane region" description="Helical" evidence="2">
    <location>
        <begin position="94"/>
        <end position="112"/>
    </location>
</feature>
<feature type="domain" description="TRAP C4-dicarboxylate transport system permease DctM subunit" evidence="3">
    <location>
        <begin position="105"/>
        <end position="540"/>
    </location>
</feature>
<dbReference type="AlphaFoldDB" id="A0A934QIR3"/>
<dbReference type="Pfam" id="PF06808">
    <property type="entry name" value="DctM"/>
    <property type="match status" value="1"/>
</dbReference>
<feature type="transmembrane region" description="Helical" evidence="2">
    <location>
        <begin position="208"/>
        <end position="229"/>
    </location>
</feature>
<comment type="caution">
    <text evidence="4">The sequence shown here is derived from an EMBL/GenBank/DDBJ whole genome shotgun (WGS) entry which is preliminary data.</text>
</comment>
<evidence type="ECO:0000313" key="4">
    <source>
        <dbReference type="EMBL" id="MBK1697639.1"/>
    </source>
</evidence>
<dbReference type="NCBIfam" id="TIGR02123">
    <property type="entry name" value="TRAP_fused"/>
    <property type="match status" value="1"/>
</dbReference>
<evidence type="ECO:0000256" key="1">
    <source>
        <dbReference type="RuleBase" id="RU369079"/>
    </source>
</evidence>
<feature type="transmembrane region" description="Helical" evidence="2">
    <location>
        <begin position="583"/>
        <end position="616"/>
    </location>
</feature>
<reference evidence="4" key="2">
    <citation type="journal article" date="2020" name="Microorganisms">
        <title>Osmotic Adaptation and Compatible Solute Biosynthesis of Phototrophic Bacteria as Revealed from Genome Analyses.</title>
        <authorList>
            <person name="Imhoff J.F."/>
            <person name="Rahn T."/>
            <person name="Kunzel S."/>
            <person name="Keller A."/>
            <person name="Neulinger S.C."/>
        </authorList>
    </citation>
    <scope>NUCLEOTIDE SEQUENCE</scope>
    <source>
        <strain evidence="4">DSM 9154</strain>
    </source>
</reference>
<dbReference type="InterPro" id="IPR011853">
    <property type="entry name" value="TRAP_DctM-Dct_fused"/>
</dbReference>
<dbReference type="InterPro" id="IPR010656">
    <property type="entry name" value="DctM"/>
</dbReference>
<comment type="subcellular location">
    <subcellularLocation>
        <location evidence="1">Cell inner membrane</location>
        <topology evidence="1">Multi-pass membrane protein</topology>
    </subcellularLocation>
</comment>
<name>A0A934QIR3_9PROT</name>
<keyword evidence="2" id="KW-0812">Transmembrane</keyword>
<feature type="transmembrane region" description="Helical" evidence="2">
    <location>
        <begin position="35"/>
        <end position="53"/>
    </location>
</feature>
<organism evidence="4 5">
    <name type="scientific">Rhodovibrio salinarum</name>
    <dbReference type="NCBI Taxonomy" id="1087"/>
    <lineage>
        <taxon>Bacteria</taxon>
        <taxon>Pseudomonadati</taxon>
        <taxon>Pseudomonadota</taxon>
        <taxon>Alphaproteobacteria</taxon>
        <taxon>Rhodospirillales</taxon>
        <taxon>Rhodovibrionaceae</taxon>
        <taxon>Rhodovibrio</taxon>
    </lineage>
</organism>
<dbReference type="RefSeq" id="WP_037256356.1">
    <property type="nucleotide sequence ID" value="NZ_NRRE01000026.1"/>
</dbReference>
<evidence type="ECO:0000313" key="5">
    <source>
        <dbReference type="Proteomes" id="UP000778970"/>
    </source>
</evidence>
<feature type="transmembrane region" description="Helical" evidence="2">
    <location>
        <begin position="360"/>
        <end position="378"/>
    </location>
</feature>
<reference evidence="4" key="1">
    <citation type="submission" date="2017-08" db="EMBL/GenBank/DDBJ databases">
        <authorList>
            <person name="Imhoff J.F."/>
            <person name="Rahn T."/>
            <person name="Kuenzel S."/>
            <person name="Neulinger S.C."/>
        </authorList>
    </citation>
    <scope>NUCLEOTIDE SEQUENCE</scope>
    <source>
        <strain evidence="4">DSM 9154</strain>
    </source>
</reference>
<comment type="function">
    <text evidence="1">Part of the tripartite ATP-independent periplasmic (TRAP) transport system.</text>
</comment>
<feature type="transmembrane region" description="Helical" evidence="2">
    <location>
        <begin position="425"/>
        <end position="452"/>
    </location>
</feature>
<dbReference type="GO" id="GO:0022857">
    <property type="term" value="F:transmembrane transporter activity"/>
    <property type="evidence" value="ECO:0007669"/>
    <property type="project" value="UniProtKB-UniRule"/>
</dbReference>
<feature type="transmembrane region" description="Helical" evidence="2">
    <location>
        <begin position="399"/>
        <end position="419"/>
    </location>
</feature>
<evidence type="ECO:0000259" key="3">
    <source>
        <dbReference type="Pfam" id="PF06808"/>
    </source>
</evidence>
<gene>
    <name evidence="4" type="ORF">CKO21_10320</name>
</gene>
<dbReference type="PANTHER" id="PTHR43849:SF2">
    <property type="entry name" value="BLL3936 PROTEIN"/>
    <property type="match status" value="1"/>
</dbReference>